<reference evidence="1" key="2">
    <citation type="submission" date="2014-03" db="EMBL/GenBank/DDBJ databases">
        <title>The Genome Annotation of Fusarium oxysporum PHW808.</title>
        <authorList>
            <consortium name="The Broad Institute Genomics Platform"/>
            <person name="Ma L.-J."/>
            <person name="Corby-Kistler H."/>
            <person name="Broz K."/>
            <person name="Gale L.R."/>
            <person name="Jonkers W."/>
            <person name="O'Donnell K."/>
            <person name="Ploetz R."/>
            <person name="Steinberg C."/>
            <person name="Schwartz D.C."/>
            <person name="VanEtten H."/>
            <person name="Zhou S."/>
            <person name="Young S.K."/>
            <person name="Zeng Q."/>
            <person name="Gargeya S."/>
            <person name="Fitzgerald M."/>
            <person name="Abouelleil A."/>
            <person name="Alvarado L."/>
            <person name="Chapman S.B."/>
            <person name="Gainer-Dewar J."/>
            <person name="Goldberg J."/>
            <person name="Griggs A."/>
            <person name="Gujja S."/>
            <person name="Hansen M."/>
            <person name="Howarth C."/>
            <person name="Imamovic A."/>
            <person name="Ireland A."/>
            <person name="Larimer J."/>
            <person name="McCowan C."/>
            <person name="Murphy C."/>
            <person name="Pearson M."/>
            <person name="Poon T.W."/>
            <person name="Priest M."/>
            <person name="Roberts A."/>
            <person name="Saif S."/>
            <person name="Shea T."/>
            <person name="Sykes S."/>
            <person name="Wortman J."/>
            <person name="Nusbaum C."/>
            <person name="Birren B."/>
        </authorList>
    </citation>
    <scope>NUCLEOTIDE SEQUENCE</scope>
    <source>
        <strain evidence="1">54008</strain>
    </source>
</reference>
<evidence type="ECO:0000313" key="1">
    <source>
        <dbReference type="EMBL" id="EXL64976.1"/>
    </source>
</evidence>
<gene>
    <name evidence="1" type="ORF">FOPG_18778</name>
</gene>
<sequence>MGSVGGKKLSVEEAGWIGRQRHKCDHNKGIGFDSKG</sequence>
<proteinExistence type="predicted"/>
<name>X0GYS7_FUSOX</name>
<dbReference type="HOGENOM" id="CLU_3359747_0_0_1"/>
<protein>
    <submittedName>
        <fullName evidence="1">Uncharacterized protein</fullName>
    </submittedName>
</protein>
<dbReference type="AlphaFoldDB" id="X0GYS7"/>
<dbReference type="Proteomes" id="UP000030676">
    <property type="component" value="Unassembled WGS sequence"/>
</dbReference>
<reference evidence="1" key="1">
    <citation type="submission" date="2011-11" db="EMBL/GenBank/DDBJ databases">
        <title>The Genome Sequence of Fusarium oxysporum PHW808.</title>
        <authorList>
            <consortium name="The Broad Institute Genome Sequencing Platform"/>
            <person name="Ma L.-J."/>
            <person name="Gale L.R."/>
            <person name="Schwartz D.C."/>
            <person name="Zhou S."/>
            <person name="Corby-Kistler H."/>
            <person name="Young S.K."/>
            <person name="Zeng Q."/>
            <person name="Gargeya S."/>
            <person name="Fitzgerald M."/>
            <person name="Haas B."/>
            <person name="Abouelleil A."/>
            <person name="Alvarado L."/>
            <person name="Arachchi H.M."/>
            <person name="Berlin A."/>
            <person name="Brown A."/>
            <person name="Chapman S.B."/>
            <person name="Chen Z."/>
            <person name="Dunbar C."/>
            <person name="Freedman E."/>
            <person name="Gearin G."/>
            <person name="Goldberg J."/>
            <person name="Griggs A."/>
            <person name="Gujja S."/>
            <person name="Heiman D."/>
            <person name="Howarth C."/>
            <person name="Larson L."/>
            <person name="Lui A."/>
            <person name="MacDonald P.J.P."/>
            <person name="Montmayeur A."/>
            <person name="Murphy C."/>
            <person name="Neiman D."/>
            <person name="Pearson M."/>
            <person name="Priest M."/>
            <person name="Roberts A."/>
            <person name="Saif S."/>
            <person name="Shea T."/>
            <person name="Shenoy N."/>
            <person name="Sisk P."/>
            <person name="Stolte C."/>
            <person name="Sykes S."/>
            <person name="Wortman J."/>
            <person name="Nusbaum C."/>
            <person name="Birren B."/>
        </authorList>
    </citation>
    <scope>NUCLEOTIDE SEQUENCE [LARGE SCALE GENOMIC DNA]</scope>
    <source>
        <strain evidence="1">54008</strain>
    </source>
</reference>
<dbReference type="EMBL" id="KK033804">
    <property type="protein sequence ID" value="EXL64976.1"/>
    <property type="molecule type" value="Genomic_DNA"/>
</dbReference>
<organism evidence="1">
    <name type="scientific">Fusarium oxysporum f. sp. conglutinans race 2 54008</name>
    <dbReference type="NCBI Taxonomy" id="1089457"/>
    <lineage>
        <taxon>Eukaryota</taxon>
        <taxon>Fungi</taxon>
        <taxon>Dikarya</taxon>
        <taxon>Ascomycota</taxon>
        <taxon>Pezizomycotina</taxon>
        <taxon>Sordariomycetes</taxon>
        <taxon>Hypocreomycetidae</taxon>
        <taxon>Hypocreales</taxon>
        <taxon>Nectriaceae</taxon>
        <taxon>Fusarium</taxon>
        <taxon>Fusarium oxysporum species complex</taxon>
    </lineage>
</organism>
<accession>X0GYS7</accession>